<feature type="compositionally biased region" description="Basic and acidic residues" evidence="1">
    <location>
        <begin position="8"/>
        <end position="17"/>
    </location>
</feature>
<protein>
    <submittedName>
        <fullName evidence="2">Uncharacterized protein</fullName>
    </submittedName>
</protein>
<dbReference type="AlphaFoldDB" id="A0A507AG24"/>
<evidence type="ECO:0000313" key="2">
    <source>
        <dbReference type="EMBL" id="TPX08625.1"/>
    </source>
</evidence>
<dbReference type="InterPro" id="IPR001370">
    <property type="entry name" value="BIR_rpt"/>
</dbReference>
<feature type="region of interest" description="Disordered" evidence="1">
    <location>
        <begin position="1"/>
        <end position="38"/>
    </location>
</feature>
<dbReference type="GeneID" id="41977411"/>
<proteinExistence type="predicted"/>
<dbReference type="EMBL" id="SKBQ01000076">
    <property type="protein sequence ID" value="TPX08625.1"/>
    <property type="molecule type" value="Genomic_DNA"/>
</dbReference>
<gene>
    <name evidence="2" type="ORF">E0L32_009964</name>
</gene>
<reference evidence="2 3" key="1">
    <citation type="submission" date="2019-06" db="EMBL/GenBank/DDBJ databases">
        <title>Draft genome sequence of the filamentous fungus Phialemoniopsis curvata isolated from diesel fuel.</title>
        <authorList>
            <person name="Varaljay V.A."/>
            <person name="Lyon W.J."/>
            <person name="Crouch A.L."/>
            <person name="Drake C.E."/>
            <person name="Hollomon J.M."/>
            <person name="Nadeau L.J."/>
            <person name="Nunn H.S."/>
            <person name="Stevenson B.S."/>
            <person name="Bojanowski C.L."/>
            <person name="Crookes-Goodson W.J."/>
        </authorList>
    </citation>
    <scope>NUCLEOTIDE SEQUENCE [LARGE SCALE GENOMIC DNA]</scope>
    <source>
        <strain evidence="2 3">D216</strain>
    </source>
</reference>
<dbReference type="Pfam" id="PF00653">
    <property type="entry name" value="BIR"/>
    <property type="match status" value="1"/>
</dbReference>
<keyword evidence="3" id="KW-1185">Reference proteome</keyword>
<dbReference type="PROSITE" id="PS50143">
    <property type="entry name" value="BIR_REPEAT_2"/>
    <property type="match status" value="1"/>
</dbReference>
<dbReference type="RefSeq" id="XP_030990336.1">
    <property type="nucleotide sequence ID" value="XM_031144983.1"/>
</dbReference>
<comment type="caution">
    <text evidence="2">The sequence shown here is derived from an EMBL/GenBank/DDBJ whole genome shotgun (WGS) entry which is preliminary data.</text>
</comment>
<evidence type="ECO:0000313" key="3">
    <source>
        <dbReference type="Proteomes" id="UP000319257"/>
    </source>
</evidence>
<accession>A0A507AG24</accession>
<evidence type="ECO:0000256" key="1">
    <source>
        <dbReference type="SAM" id="MobiDB-lite"/>
    </source>
</evidence>
<dbReference type="Gene3D" id="1.10.1170.10">
    <property type="entry name" value="Inhibitor Of Apoptosis Protein (2mihbC-IAP-1), Chain A"/>
    <property type="match status" value="1"/>
</dbReference>
<dbReference type="InParanoid" id="A0A507AG24"/>
<dbReference type="Proteomes" id="UP000319257">
    <property type="component" value="Unassembled WGS sequence"/>
</dbReference>
<name>A0A507AG24_9PEZI</name>
<sequence length="252" mass="27958">MALSPPEDSDRSAKWRGSETSAPPEKKTRQEVAPSPSLQERYDSFATCPAPGNPRYRYALAANGYIFLPSSNEISCFSCGYVLDNISWREIASSLSWDSEHHHWVPCGFFSTRLHCESCGITETNGASWRGHHILKHAPSPPEQQSSKDMQSHTAINADTELVIIITFDSSEKKIGLTSAGLVATTRELPRCTAETVFRQIPQLREAQRHITPAPGQASNLLTCTASITVKMAWTEYEILGRRVDVMNSMMS</sequence>
<dbReference type="SUPFAM" id="SSF57924">
    <property type="entry name" value="Inhibitor of apoptosis (IAP) repeat"/>
    <property type="match status" value="1"/>
</dbReference>
<organism evidence="2 3">
    <name type="scientific">Thyridium curvatum</name>
    <dbReference type="NCBI Taxonomy" id="1093900"/>
    <lineage>
        <taxon>Eukaryota</taxon>
        <taxon>Fungi</taxon>
        <taxon>Dikarya</taxon>
        <taxon>Ascomycota</taxon>
        <taxon>Pezizomycotina</taxon>
        <taxon>Sordariomycetes</taxon>
        <taxon>Sordariomycetidae</taxon>
        <taxon>Thyridiales</taxon>
        <taxon>Thyridiaceae</taxon>
        <taxon>Thyridium</taxon>
    </lineage>
</organism>